<evidence type="ECO:0000256" key="4">
    <source>
        <dbReference type="ARBA" id="ARBA00022737"/>
    </source>
</evidence>
<evidence type="ECO:0000256" key="9">
    <source>
        <dbReference type="ARBA" id="ARBA00023214"/>
    </source>
</evidence>
<accession>A0ABY7ER21</accession>
<keyword evidence="5 11" id="KW-1133">Transmembrane helix</keyword>
<feature type="non-terminal residue" evidence="13">
    <location>
        <position position="507"/>
    </location>
</feature>
<dbReference type="Proteomes" id="UP001164746">
    <property type="component" value="Chromosome 8"/>
</dbReference>
<keyword evidence="9" id="KW-0868">Chloride</keyword>
<evidence type="ECO:0000256" key="10">
    <source>
        <dbReference type="PROSITE-ProRule" id="PRU00703"/>
    </source>
</evidence>
<evidence type="ECO:0000313" key="13">
    <source>
        <dbReference type="EMBL" id="WAR12442.1"/>
    </source>
</evidence>
<dbReference type="Gene3D" id="3.10.580.10">
    <property type="entry name" value="CBS-domain"/>
    <property type="match status" value="1"/>
</dbReference>
<evidence type="ECO:0000256" key="11">
    <source>
        <dbReference type="SAM" id="Phobius"/>
    </source>
</evidence>
<keyword evidence="2" id="KW-0813">Transport</keyword>
<keyword evidence="3 11" id="KW-0812">Transmembrane</keyword>
<dbReference type="SUPFAM" id="SSF54631">
    <property type="entry name" value="CBS-domain pair"/>
    <property type="match status" value="1"/>
</dbReference>
<dbReference type="SUPFAM" id="SSF81340">
    <property type="entry name" value="Clc chloride channel"/>
    <property type="match status" value="1"/>
</dbReference>
<dbReference type="Pfam" id="PF00654">
    <property type="entry name" value="Voltage_CLC"/>
    <property type="match status" value="1"/>
</dbReference>
<dbReference type="SMART" id="SM00116">
    <property type="entry name" value="CBS"/>
    <property type="match status" value="2"/>
</dbReference>
<sequence length="507" mass="55614">MERCSKESCLYQPFFIWIGINLSVTCLGSALVVYLQPKAAGSGIPLIKSYLNGVKIPGLLTLECFVAKVAGLYEGFRDDREIRDFVSAGAASGVSAAFGAPVGGTLFSVEEAASFWSQSLTWRVFFSAMISCFFTNLLLSVFHGTPNQLSAPGLVRFNVFPLRWLKVIEAGAVAVVTGAASFVLIMGCPEGQHHSMSTIFLATPEGCLKALLHDPYGSFGPITLSVFVVVFFFLAVWTYGLNVSSGVFIPCLVIGAAWGRLFGIAVVNLFPGDQEHFQKEVGKYALIGAASQLGGVLRTTISLTVMIVECTGEITFGLPIMIVLMISNDIMNSPACCLNKIERVGRVVDLLRNETFCGFPVVNAKGLEYSKPSKIRGLILRSQLLVLLKHKVCHTHVTCGENVLSRFLRIFSPDSLMQPDSDIAISDEERDYMMDLRPYITPNPYTIEPSFSFARLFKLFRGLGLRHLVVVNDCNEPIGMITRKDLAKFRVESKRGLVKVEQLNIED</sequence>
<dbReference type="PANTHER" id="PTHR11689:SF136">
    <property type="entry name" value="H(+)_CL(-) EXCHANGE TRANSPORTER 7"/>
    <property type="match status" value="1"/>
</dbReference>
<keyword evidence="4" id="KW-0677">Repeat</keyword>
<dbReference type="Gene3D" id="1.10.3080.10">
    <property type="entry name" value="Clc chloride channel"/>
    <property type="match status" value="3"/>
</dbReference>
<evidence type="ECO:0000259" key="12">
    <source>
        <dbReference type="PROSITE" id="PS51371"/>
    </source>
</evidence>
<dbReference type="PROSITE" id="PS51371">
    <property type="entry name" value="CBS"/>
    <property type="match status" value="1"/>
</dbReference>
<evidence type="ECO:0000313" key="14">
    <source>
        <dbReference type="Proteomes" id="UP001164746"/>
    </source>
</evidence>
<evidence type="ECO:0000256" key="1">
    <source>
        <dbReference type="ARBA" id="ARBA00004141"/>
    </source>
</evidence>
<dbReference type="EMBL" id="CP111019">
    <property type="protein sequence ID" value="WAR12442.1"/>
    <property type="molecule type" value="Genomic_DNA"/>
</dbReference>
<dbReference type="PANTHER" id="PTHR11689">
    <property type="entry name" value="CHLORIDE CHANNEL PROTEIN CLC FAMILY MEMBER"/>
    <property type="match status" value="1"/>
</dbReference>
<feature type="transmembrane region" description="Helical" evidence="11">
    <location>
        <begin position="14"/>
        <end position="35"/>
    </location>
</feature>
<keyword evidence="8 11" id="KW-0472">Membrane</keyword>
<evidence type="ECO:0000256" key="7">
    <source>
        <dbReference type="ARBA" id="ARBA00023122"/>
    </source>
</evidence>
<feature type="domain" description="CBS" evidence="12">
    <location>
        <begin position="440"/>
        <end position="497"/>
    </location>
</feature>
<organism evidence="13 14">
    <name type="scientific">Mya arenaria</name>
    <name type="common">Soft-shell clam</name>
    <dbReference type="NCBI Taxonomy" id="6604"/>
    <lineage>
        <taxon>Eukaryota</taxon>
        <taxon>Metazoa</taxon>
        <taxon>Spiralia</taxon>
        <taxon>Lophotrochozoa</taxon>
        <taxon>Mollusca</taxon>
        <taxon>Bivalvia</taxon>
        <taxon>Autobranchia</taxon>
        <taxon>Heteroconchia</taxon>
        <taxon>Euheterodonta</taxon>
        <taxon>Imparidentia</taxon>
        <taxon>Neoheterodontei</taxon>
        <taxon>Myida</taxon>
        <taxon>Myoidea</taxon>
        <taxon>Myidae</taxon>
        <taxon>Mya</taxon>
    </lineage>
</organism>
<evidence type="ECO:0000256" key="8">
    <source>
        <dbReference type="ARBA" id="ARBA00023136"/>
    </source>
</evidence>
<keyword evidence="6" id="KW-0406">Ion transport</keyword>
<feature type="transmembrane region" description="Helical" evidence="11">
    <location>
        <begin position="164"/>
        <end position="186"/>
    </location>
</feature>
<name>A0ABY7ER21_MYAAR</name>
<feature type="transmembrane region" description="Helical" evidence="11">
    <location>
        <begin position="247"/>
        <end position="270"/>
    </location>
</feature>
<keyword evidence="14" id="KW-1185">Reference proteome</keyword>
<evidence type="ECO:0000256" key="6">
    <source>
        <dbReference type="ARBA" id="ARBA00023065"/>
    </source>
</evidence>
<dbReference type="InterPro" id="IPR046342">
    <property type="entry name" value="CBS_dom_sf"/>
</dbReference>
<reference evidence="13" key="1">
    <citation type="submission" date="2022-11" db="EMBL/GenBank/DDBJ databases">
        <title>Centuries of genome instability and evolution in soft-shell clam transmissible cancer (bioRxiv).</title>
        <authorList>
            <person name="Hart S.F.M."/>
            <person name="Yonemitsu M.A."/>
            <person name="Giersch R.M."/>
            <person name="Beal B.F."/>
            <person name="Arriagada G."/>
            <person name="Davis B.W."/>
            <person name="Ostrander E.A."/>
            <person name="Goff S.P."/>
            <person name="Metzger M.J."/>
        </authorList>
    </citation>
    <scope>NUCLEOTIDE SEQUENCE</scope>
    <source>
        <strain evidence="13">MELC-2E11</strain>
        <tissue evidence="13">Siphon/mantle</tissue>
    </source>
</reference>
<evidence type="ECO:0000256" key="2">
    <source>
        <dbReference type="ARBA" id="ARBA00022448"/>
    </source>
</evidence>
<comment type="subcellular location">
    <subcellularLocation>
        <location evidence="1">Membrane</location>
        <topology evidence="1">Multi-pass membrane protein</topology>
    </subcellularLocation>
</comment>
<evidence type="ECO:0000256" key="3">
    <source>
        <dbReference type="ARBA" id="ARBA00022692"/>
    </source>
</evidence>
<keyword evidence="7 10" id="KW-0129">CBS domain</keyword>
<feature type="transmembrane region" description="Helical" evidence="11">
    <location>
        <begin position="120"/>
        <end position="144"/>
    </location>
</feature>
<feature type="transmembrane region" description="Helical" evidence="11">
    <location>
        <begin position="219"/>
        <end position="241"/>
    </location>
</feature>
<proteinExistence type="predicted"/>
<gene>
    <name evidence="13" type="ORF">MAR_026622</name>
</gene>
<protein>
    <submittedName>
        <fullName evidence="13">CLCN7-like protein</fullName>
    </submittedName>
</protein>
<dbReference type="InterPro" id="IPR014743">
    <property type="entry name" value="Cl-channel_core"/>
</dbReference>
<feature type="transmembrane region" description="Helical" evidence="11">
    <location>
        <begin position="85"/>
        <end position="108"/>
    </location>
</feature>
<dbReference type="InterPro" id="IPR051280">
    <property type="entry name" value="Cl-channel/antiporter"/>
</dbReference>
<feature type="transmembrane region" description="Helical" evidence="11">
    <location>
        <begin position="56"/>
        <end position="73"/>
    </location>
</feature>
<dbReference type="InterPro" id="IPR000644">
    <property type="entry name" value="CBS_dom"/>
</dbReference>
<evidence type="ECO:0000256" key="5">
    <source>
        <dbReference type="ARBA" id="ARBA00022989"/>
    </source>
</evidence>
<dbReference type="Pfam" id="PF00571">
    <property type="entry name" value="CBS"/>
    <property type="match status" value="1"/>
</dbReference>
<dbReference type="InterPro" id="IPR001807">
    <property type="entry name" value="ClC"/>
</dbReference>
<dbReference type="CDD" id="cd04591">
    <property type="entry name" value="CBS_pair_voltage-gated_CLC_euk_bac"/>
    <property type="match status" value="1"/>
</dbReference>